<dbReference type="Proteomes" id="UP000019402">
    <property type="component" value="Unassembled WGS sequence"/>
</dbReference>
<evidence type="ECO:0000313" key="2">
    <source>
        <dbReference type="EMBL" id="GAF05593.1"/>
    </source>
</evidence>
<keyword evidence="1" id="KW-0812">Transmembrane</keyword>
<dbReference type="EMBL" id="BAMD01000099">
    <property type="protein sequence ID" value="GAF05593.1"/>
    <property type="molecule type" value="Genomic_DNA"/>
</dbReference>
<keyword evidence="1" id="KW-1133">Transmembrane helix</keyword>
<keyword evidence="3" id="KW-1185">Reference proteome</keyword>
<keyword evidence="1" id="KW-0472">Membrane</keyword>
<reference evidence="2 3" key="1">
    <citation type="journal article" date="2014" name="Genome Announc.">
        <title>Draft Genome Sequence of Cytophaga fermentans JCM 21142T, a Facultative Anaerobe Isolated from Marine Mud.</title>
        <authorList>
            <person name="Starns D."/>
            <person name="Oshima K."/>
            <person name="Suda W."/>
            <person name="Iino T."/>
            <person name="Yuki M."/>
            <person name="Inoue J."/>
            <person name="Kitamura K."/>
            <person name="Iida T."/>
            <person name="Darby A."/>
            <person name="Hattori M."/>
            <person name="Ohkuma M."/>
        </authorList>
    </citation>
    <scope>NUCLEOTIDE SEQUENCE [LARGE SCALE GENOMIC DNA]</scope>
    <source>
        <strain evidence="2 3">JCM 21142</strain>
    </source>
</reference>
<feature type="transmembrane region" description="Helical" evidence="1">
    <location>
        <begin position="52"/>
        <end position="71"/>
    </location>
</feature>
<dbReference type="AlphaFoldDB" id="W7YDP3"/>
<protein>
    <submittedName>
        <fullName evidence="2">Uncharacterized protein</fullName>
    </submittedName>
</protein>
<evidence type="ECO:0000313" key="3">
    <source>
        <dbReference type="Proteomes" id="UP000019402"/>
    </source>
</evidence>
<dbReference type="STRING" id="869213.GCA_000517085_01872"/>
<proteinExistence type="predicted"/>
<accession>W7YDP3</accession>
<comment type="caution">
    <text evidence="2">The sequence shown here is derived from an EMBL/GenBank/DDBJ whole genome shotgun (WGS) entry which is preliminary data.</text>
</comment>
<organism evidence="2 3">
    <name type="scientific">Saccharicrinis fermentans DSM 9555 = JCM 21142</name>
    <dbReference type="NCBI Taxonomy" id="869213"/>
    <lineage>
        <taxon>Bacteria</taxon>
        <taxon>Pseudomonadati</taxon>
        <taxon>Bacteroidota</taxon>
        <taxon>Bacteroidia</taxon>
        <taxon>Marinilabiliales</taxon>
        <taxon>Marinilabiliaceae</taxon>
        <taxon>Saccharicrinis</taxon>
    </lineage>
</organism>
<name>W7YDP3_9BACT</name>
<evidence type="ECO:0000256" key="1">
    <source>
        <dbReference type="SAM" id="Phobius"/>
    </source>
</evidence>
<gene>
    <name evidence="2" type="ORF">JCM21142_104333</name>
</gene>
<sequence>MDMSKLSERELLILLNERQNNMNSKLDEVSRSHYTLRDEVHFIKTKNKTLSAVWGVITVVITIFINSLKIFK</sequence>